<evidence type="ECO:0000313" key="3">
    <source>
        <dbReference type="Proteomes" id="UP000037747"/>
    </source>
</evidence>
<dbReference type="Gene3D" id="1.20.1290.10">
    <property type="entry name" value="AhpD-like"/>
    <property type="match status" value="1"/>
</dbReference>
<dbReference type="OrthoDB" id="111898at2157"/>
<keyword evidence="3" id="KW-1185">Reference proteome</keyword>
<dbReference type="AlphaFoldDB" id="A0A0M9AN91"/>
<dbReference type="SUPFAM" id="SSF69118">
    <property type="entry name" value="AhpD-like"/>
    <property type="match status" value="1"/>
</dbReference>
<dbReference type="InterPro" id="IPR029032">
    <property type="entry name" value="AhpD-like"/>
</dbReference>
<evidence type="ECO:0000313" key="2">
    <source>
        <dbReference type="EMBL" id="KOX95497.1"/>
    </source>
</evidence>
<organism evidence="2 3">
    <name type="scientific">Halorubrum tropicale</name>
    <dbReference type="NCBI Taxonomy" id="1765655"/>
    <lineage>
        <taxon>Archaea</taxon>
        <taxon>Methanobacteriati</taxon>
        <taxon>Methanobacteriota</taxon>
        <taxon>Stenosarchaea group</taxon>
        <taxon>Halobacteria</taxon>
        <taxon>Halobacteriales</taxon>
        <taxon>Haloferacaceae</taxon>
        <taxon>Halorubrum</taxon>
    </lineage>
</organism>
<accession>A0A0M9AN91</accession>
<dbReference type="GO" id="GO:0051920">
    <property type="term" value="F:peroxiredoxin activity"/>
    <property type="evidence" value="ECO:0007669"/>
    <property type="project" value="InterPro"/>
</dbReference>
<dbReference type="PANTHER" id="PTHR33930">
    <property type="entry name" value="ALKYL HYDROPEROXIDE REDUCTASE AHPD"/>
    <property type="match status" value="1"/>
</dbReference>
<dbReference type="PATRIC" id="fig|1705389.3.peg.2282"/>
<dbReference type="InterPro" id="IPR003779">
    <property type="entry name" value="CMD-like"/>
</dbReference>
<protein>
    <submittedName>
        <fullName evidence="2">Cytochrome D ubiquinol oxidase subunit II</fullName>
    </submittedName>
</protein>
<dbReference type="Proteomes" id="UP000037747">
    <property type="component" value="Unassembled WGS sequence"/>
</dbReference>
<dbReference type="PANTHER" id="PTHR33930:SF2">
    <property type="entry name" value="BLR3452 PROTEIN"/>
    <property type="match status" value="1"/>
</dbReference>
<comment type="caution">
    <text evidence="2">The sequence shown here is derived from an EMBL/GenBank/DDBJ whole genome shotgun (WGS) entry which is preliminary data.</text>
</comment>
<evidence type="ECO:0000259" key="1">
    <source>
        <dbReference type="Pfam" id="PF02627"/>
    </source>
</evidence>
<name>A0A0M9AN91_9EURY</name>
<dbReference type="RefSeq" id="WP_053772904.1">
    <property type="nucleotide sequence ID" value="NZ_LIST01000007.1"/>
</dbReference>
<dbReference type="EMBL" id="LIST01000007">
    <property type="protein sequence ID" value="KOX95497.1"/>
    <property type="molecule type" value="Genomic_DNA"/>
</dbReference>
<dbReference type="Pfam" id="PF02627">
    <property type="entry name" value="CMD"/>
    <property type="match status" value="1"/>
</dbReference>
<gene>
    <name evidence="2" type="ORF">AMR74_15265</name>
</gene>
<dbReference type="STRING" id="1765655.AMR74_15265"/>
<sequence length="110" mass="12094">MSLDQDNDRERLNELMADHDEFFSSFGALDESVYADGAIPKLYKELTGLSISVVTSCDECVTYNIEGALDAGADREQLIEAIKIGVIGRGSVTYPTARFAFSVLEEHDIL</sequence>
<reference evidence="2 3" key="1">
    <citation type="submission" date="2015-08" db="EMBL/GenBank/DDBJ databases">
        <title>Genomes of Isolates from Cabo Rojo, PR.</title>
        <authorList>
            <person name="Sanchez-Nieves R.L."/>
            <person name="Montalvo-Rodriguez R."/>
        </authorList>
    </citation>
    <scope>NUCLEOTIDE SEQUENCE [LARGE SCALE GENOMIC DNA]</scope>
    <source>
        <strain evidence="2 3">5</strain>
    </source>
</reference>
<feature type="domain" description="Carboxymuconolactone decarboxylase-like" evidence="1">
    <location>
        <begin position="21"/>
        <end position="104"/>
    </location>
</feature>
<proteinExistence type="predicted"/>